<dbReference type="GO" id="GO:0009229">
    <property type="term" value="P:thiamine diphosphate biosynthetic process"/>
    <property type="evidence" value="ECO:0007669"/>
    <property type="project" value="UniProtKB-UniPathway"/>
</dbReference>
<dbReference type="PANTHER" id="PTHR43198">
    <property type="entry name" value="BIFUNCTIONAL TH2 PROTEIN"/>
    <property type="match status" value="1"/>
</dbReference>
<evidence type="ECO:0000256" key="6">
    <source>
        <dbReference type="ARBA" id="ARBA00013647"/>
    </source>
</evidence>
<dbReference type="InterPro" id="IPR050967">
    <property type="entry name" value="Thiamine_Salvage_TenA"/>
</dbReference>
<evidence type="ECO:0000256" key="3">
    <source>
        <dbReference type="ARBA" id="ARBA00010264"/>
    </source>
</evidence>
<comment type="function">
    <text evidence="9">Catalyzes an amino-pyrimidine hydrolysis reaction at the C5' of the pyrimidine moiety of thiamine compounds, a reaction that is part of a thiamine salvage pathway.</text>
</comment>
<dbReference type="RefSeq" id="WP_168675963.1">
    <property type="nucleotide sequence ID" value="NZ_BPKV01000001.1"/>
</dbReference>
<evidence type="ECO:0000259" key="10">
    <source>
        <dbReference type="Pfam" id="PF03070"/>
    </source>
</evidence>
<dbReference type="SUPFAM" id="SSF48613">
    <property type="entry name" value="Heme oxygenase-like"/>
    <property type="match status" value="1"/>
</dbReference>
<evidence type="ECO:0000313" key="12">
    <source>
        <dbReference type="Proteomes" id="UP000590460"/>
    </source>
</evidence>
<evidence type="ECO:0000313" key="11">
    <source>
        <dbReference type="EMBL" id="NKZ17932.1"/>
    </source>
</evidence>
<dbReference type="UniPathway" id="UPA00060"/>
<evidence type="ECO:0000256" key="5">
    <source>
        <dbReference type="ARBA" id="ARBA00012684"/>
    </source>
</evidence>
<keyword evidence="9" id="KW-0378">Hydrolase</keyword>
<dbReference type="Gene3D" id="1.20.910.10">
    <property type="entry name" value="Heme oxygenase-like"/>
    <property type="match status" value="1"/>
</dbReference>
<feature type="domain" description="Thiaminase-2/PQQC" evidence="10">
    <location>
        <begin position="10"/>
        <end position="215"/>
    </location>
</feature>
<evidence type="ECO:0000256" key="4">
    <source>
        <dbReference type="ARBA" id="ARBA00011881"/>
    </source>
</evidence>
<keyword evidence="7 9" id="KW-0784">Thiamine biosynthesis</keyword>
<comment type="subunit">
    <text evidence="4">Homotetramer.</text>
</comment>
<evidence type="ECO:0000256" key="2">
    <source>
        <dbReference type="ARBA" id="ARBA00004948"/>
    </source>
</evidence>
<dbReference type="EC" id="3.5.99.2" evidence="5 9"/>
<organism evidence="11 12">
    <name type="scientific">Leuconostoc holzapfelii</name>
    <dbReference type="NCBI Taxonomy" id="434464"/>
    <lineage>
        <taxon>Bacteria</taxon>
        <taxon>Bacillati</taxon>
        <taxon>Bacillota</taxon>
        <taxon>Bacilli</taxon>
        <taxon>Lactobacillales</taxon>
        <taxon>Lactobacillaceae</taxon>
        <taxon>Leuconostoc</taxon>
    </lineage>
</organism>
<dbReference type="GO" id="GO:0005829">
    <property type="term" value="C:cytosol"/>
    <property type="evidence" value="ECO:0007669"/>
    <property type="project" value="TreeGrafter"/>
</dbReference>
<evidence type="ECO:0000256" key="1">
    <source>
        <dbReference type="ARBA" id="ARBA00001881"/>
    </source>
</evidence>
<dbReference type="InterPro" id="IPR004305">
    <property type="entry name" value="Thiaminase-2/PQQC"/>
</dbReference>
<dbReference type="InterPro" id="IPR016084">
    <property type="entry name" value="Haem_Oase-like_multi-hlx"/>
</dbReference>
<dbReference type="PANTHER" id="PTHR43198:SF2">
    <property type="entry name" value="SI:CH1073-67J19.1-RELATED"/>
    <property type="match status" value="1"/>
</dbReference>
<proteinExistence type="inferred from homology"/>
<name>A0A846ZG29_9LACO</name>
<comment type="catalytic activity">
    <reaction evidence="1 9">
        <text>4-amino-5-aminomethyl-2-methylpyrimidine + H2O = 4-amino-5-hydroxymethyl-2-methylpyrimidine + NH4(+)</text>
        <dbReference type="Rhea" id="RHEA:31799"/>
        <dbReference type="ChEBI" id="CHEBI:15377"/>
        <dbReference type="ChEBI" id="CHEBI:16892"/>
        <dbReference type="ChEBI" id="CHEBI:28938"/>
        <dbReference type="ChEBI" id="CHEBI:63416"/>
        <dbReference type="EC" id="3.5.99.2"/>
    </reaction>
</comment>
<sequence>MTFSQALLERAQPMMDAIMANPFVKAIAAGQVPDEVLNYYVEQDEHYLKDYLQVTALTITKTDNVDDINNLLATAQFVQNESRAHQVMLEITGHPIENWRREPETKRYTDHMYASAYHGTYADAIAALLPCAWSYAVLGEQLVDQGANNADNPLKEWIELYAPQTNPDTPDYNVWRFEALDRAVASLNPTQLEHVAQTFLFSLEMEWRFWEAAWQQEHWQFEF</sequence>
<protein>
    <recommendedName>
        <fullName evidence="6 9">Aminopyrimidine aminohydrolase</fullName>
        <ecNumber evidence="5 9">3.5.99.2</ecNumber>
    </recommendedName>
</protein>
<comment type="pathway">
    <text evidence="2 9">Cofactor biosynthesis; thiamine diphosphate biosynthesis.</text>
</comment>
<dbReference type="CDD" id="cd19360">
    <property type="entry name" value="TenA_C_SaTenA-like"/>
    <property type="match status" value="1"/>
</dbReference>
<comment type="similarity">
    <text evidence="3 9">Belongs to the TenA family.</text>
</comment>
<dbReference type="NCBIfam" id="TIGR04306">
    <property type="entry name" value="salvage_TenA"/>
    <property type="match status" value="1"/>
</dbReference>
<accession>A0A846ZG29</accession>
<dbReference type="Pfam" id="PF03070">
    <property type="entry name" value="TENA_THI-4"/>
    <property type="match status" value="1"/>
</dbReference>
<evidence type="ECO:0000256" key="7">
    <source>
        <dbReference type="ARBA" id="ARBA00022977"/>
    </source>
</evidence>
<gene>
    <name evidence="11" type="primary">tenA</name>
    <name evidence="11" type="ORF">HF966_01810</name>
</gene>
<comment type="catalytic activity">
    <reaction evidence="8 9">
        <text>thiamine + H2O = 5-(2-hydroxyethyl)-4-methylthiazole + 4-amino-5-hydroxymethyl-2-methylpyrimidine + H(+)</text>
        <dbReference type="Rhea" id="RHEA:17509"/>
        <dbReference type="ChEBI" id="CHEBI:15377"/>
        <dbReference type="ChEBI" id="CHEBI:15378"/>
        <dbReference type="ChEBI" id="CHEBI:16892"/>
        <dbReference type="ChEBI" id="CHEBI:17957"/>
        <dbReference type="ChEBI" id="CHEBI:18385"/>
        <dbReference type="EC" id="3.5.99.2"/>
    </reaction>
</comment>
<dbReference type="EMBL" id="JAAXPO010000002">
    <property type="protein sequence ID" value="NKZ17932.1"/>
    <property type="molecule type" value="Genomic_DNA"/>
</dbReference>
<reference evidence="11 12" key="1">
    <citation type="submission" date="2020-04" db="EMBL/GenBank/DDBJ databases">
        <title>MicrobeNet Type strains.</title>
        <authorList>
            <person name="Nicholson A.C."/>
        </authorList>
    </citation>
    <scope>NUCLEOTIDE SEQUENCE [LARGE SCALE GENOMIC DNA]</scope>
    <source>
        <strain evidence="11 12">CCUG 54536</strain>
    </source>
</reference>
<dbReference type="AlphaFoldDB" id="A0A846ZG29"/>
<dbReference type="InterPro" id="IPR027574">
    <property type="entry name" value="Thiaminase_II"/>
</dbReference>
<evidence type="ECO:0000256" key="9">
    <source>
        <dbReference type="RuleBase" id="RU363093"/>
    </source>
</evidence>
<dbReference type="GO" id="GO:0009228">
    <property type="term" value="P:thiamine biosynthetic process"/>
    <property type="evidence" value="ECO:0007669"/>
    <property type="project" value="UniProtKB-KW"/>
</dbReference>
<evidence type="ECO:0000256" key="8">
    <source>
        <dbReference type="ARBA" id="ARBA00048337"/>
    </source>
</evidence>
<dbReference type="GO" id="GO:0050334">
    <property type="term" value="F:thiaminase activity"/>
    <property type="evidence" value="ECO:0007669"/>
    <property type="project" value="UniProtKB-EC"/>
</dbReference>
<dbReference type="Proteomes" id="UP000590460">
    <property type="component" value="Unassembled WGS sequence"/>
</dbReference>
<comment type="caution">
    <text evidence="11">The sequence shown here is derived from an EMBL/GenBank/DDBJ whole genome shotgun (WGS) entry which is preliminary data.</text>
</comment>